<dbReference type="EMBL" id="PJKA01000010">
    <property type="protein sequence ID" value="PNC18039.1"/>
    <property type="molecule type" value="Genomic_DNA"/>
</dbReference>
<dbReference type="AlphaFoldDB" id="A0A2N8HDN8"/>
<name>A0A2N8HDN8_9BACT</name>
<reference evidence="2 3" key="1">
    <citation type="journal article" date="2017" name="BMC Genomics">
        <title>Genome sequencing of 39 Akkermansia muciniphila isolates reveals its population structure, genomic and functional diverisity, and global distribution in mammalian gut microbiotas.</title>
        <authorList>
            <person name="Guo X."/>
            <person name="Li S."/>
            <person name="Zhang J."/>
            <person name="Wu F."/>
            <person name="Li X."/>
            <person name="Wu D."/>
            <person name="Zhang M."/>
            <person name="Ou Z."/>
            <person name="Jie Z."/>
            <person name="Yan Q."/>
            <person name="Li P."/>
            <person name="Yi J."/>
            <person name="Peng Y."/>
        </authorList>
    </citation>
    <scope>NUCLEOTIDE SEQUENCE [LARGE SCALE GENOMIC DNA]</scope>
    <source>
        <strain evidence="2 3">GP24</strain>
    </source>
</reference>
<keyword evidence="1" id="KW-0472">Membrane</keyword>
<gene>
    <name evidence="2" type="ORF">CXU22_05210</name>
</gene>
<protein>
    <submittedName>
        <fullName evidence="2">Uncharacterized protein</fullName>
    </submittedName>
</protein>
<keyword evidence="1" id="KW-1133">Transmembrane helix</keyword>
<comment type="caution">
    <text evidence="2">The sequence shown here is derived from an EMBL/GenBank/DDBJ whole genome shotgun (WGS) entry which is preliminary data.</text>
</comment>
<sequence length="68" mass="7571">MVVPRKKWITMADDMNRIAFSVIFGFSLITTALTIGSTGGDEKMVAFFSLLLAVVSFIFFIISYAKQN</sequence>
<dbReference type="Proteomes" id="UP000236000">
    <property type="component" value="Unassembled WGS sequence"/>
</dbReference>
<accession>A0A2N8HDN8</accession>
<evidence type="ECO:0000256" key="1">
    <source>
        <dbReference type="SAM" id="Phobius"/>
    </source>
</evidence>
<organism evidence="2 3">
    <name type="scientific">Akkermansia muciniphila</name>
    <dbReference type="NCBI Taxonomy" id="239935"/>
    <lineage>
        <taxon>Bacteria</taxon>
        <taxon>Pseudomonadati</taxon>
        <taxon>Verrucomicrobiota</taxon>
        <taxon>Verrucomicrobiia</taxon>
        <taxon>Verrucomicrobiales</taxon>
        <taxon>Akkermansiaceae</taxon>
        <taxon>Akkermansia</taxon>
    </lineage>
</organism>
<evidence type="ECO:0000313" key="3">
    <source>
        <dbReference type="Proteomes" id="UP000236000"/>
    </source>
</evidence>
<proteinExistence type="predicted"/>
<evidence type="ECO:0000313" key="2">
    <source>
        <dbReference type="EMBL" id="PNC18039.1"/>
    </source>
</evidence>
<keyword evidence="1" id="KW-0812">Transmembrane</keyword>
<feature type="transmembrane region" description="Helical" evidence="1">
    <location>
        <begin position="44"/>
        <end position="65"/>
    </location>
</feature>